<keyword evidence="2" id="KW-1185">Reference proteome</keyword>
<gene>
    <name evidence="1" type="ORF">OJ997_01570</name>
</gene>
<evidence type="ECO:0000313" key="2">
    <source>
        <dbReference type="Proteomes" id="UP001147653"/>
    </source>
</evidence>
<dbReference type="Proteomes" id="UP001147653">
    <property type="component" value="Unassembled WGS sequence"/>
</dbReference>
<dbReference type="InterPro" id="IPR009078">
    <property type="entry name" value="Ferritin-like_SF"/>
</dbReference>
<dbReference type="InterPro" id="IPR052965">
    <property type="entry name" value="Pigment-catalase-like"/>
</dbReference>
<dbReference type="AlphaFoldDB" id="A0A9X3N3U5"/>
<dbReference type="PANTHER" id="PTHR31694:SF26">
    <property type="entry name" value="OS05G0151100 PROTEIN"/>
    <property type="match status" value="1"/>
</dbReference>
<evidence type="ECO:0000313" key="1">
    <source>
        <dbReference type="EMBL" id="MDA0178966.1"/>
    </source>
</evidence>
<organism evidence="1 2">
    <name type="scientific">Solirubrobacter phytolaccae</name>
    <dbReference type="NCBI Taxonomy" id="1404360"/>
    <lineage>
        <taxon>Bacteria</taxon>
        <taxon>Bacillati</taxon>
        <taxon>Actinomycetota</taxon>
        <taxon>Thermoleophilia</taxon>
        <taxon>Solirubrobacterales</taxon>
        <taxon>Solirubrobacteraceae</taxon>
        <taxon>Solirubrobacter</taxon>
    </lineage>
</organism>
<dbReference type="EMBL" id="JAPDDP010000002">
    <property type="protein sequence ID" value="MDA0178966.1"/>
    <property type="molecule type" value="Genomic_DNA"/>
</dbReference>
<reference evidence="1" key="1">
    <citation type="submission" date="2022-10" db="EMBL/GenBank/DDBJ databases">
        <title>The WGS of Solirubrobacter phytolaccae KCTC 29190.</title>
        <authorList>
            <person name="Jiang Z."/>
        </authorList>
    </citation>
    <scope>NUCLEOTIDE SEQUENCE</scope>
    <source>
        <strain evidence="1">KCTC 29190</strain>
    </source>
</reference>
<accession>A0A9X3N3U5</accession>
<sequence>MNLEVLDREGAIREMAKDAGATRGDILKRAGIATAGFVAAGAMFESLLSPAAAAISTSKKSAKNDVKILNYALTLEFLEAEFYAAAKAANIVKTPDVLKFLDTVADHEAKHVTLLKSVLGKAAVKKPTFDFSAALGDEKTFMQTAQLLEDTGVAAYAGQGPNISQKAVVVAALGIHSVEARHAGWIRFLNMTSPAPGITDPPKRESTVLSAVADTGFIQS</sequence>
<proteinExistence type="predicted"/>
<dbReference type="Pfam" id="PF13668">
    <property type="entry name" value="Ferritin_2"/>
    <property type="match status" value="1"/>
</dbReference>
<dbReference type="SUPFAM" id="SSF47240">
    <property type="entry name" value="Ferritin-like"/>
    <property type="match status" value="1"/>
</dbReference>
<dbReference type="RefSeq" id="WP_270023233.1">
    <property type="nucleotide sequence ID" value="NZ_JAPDDP010000002.1"/>
</dbReference>
<name>A0A9X3N3U5_9ACTN</name>
<comment type="caution">
    <text evidence="1">The sequence shown here is derived from an EMBL/GenBank/DDBJ whole genome shotgun (WGS) entry which is preliminary data.</text>
</comment>
<protein>
    <submittedName>
        <fullName evidence="1">Ferritin-like domain-containing protein</fullName>
    </submittedName>
</protein>
<dbReference type="PANTHER" id="PTHR31694">
    <property type="entry name" value="DESICCATION-LIKE PROTEIN"/>
    <property type="match status" value="1"/>
</dbReference>